<protein>
    <submittedName>
        <fullName evidence="1">Uncharacterized protein</fullName>
    </submittedName>
</protein>
<keyword evidence="2" id="KW-1185">Reference proteome</keyword>
<sequence>MATKTRAALESDAVRILRGLRSLGEGDRERRTMLMRDLSETLVNLREHFLTKDGTPDWAGRAWAYRRLVRDLYGEAGIPPEDATPLQAASRYHIGNILRERLKPEELEDLGLGPGPRERVRAAHEERSNLLATLKGDGENPEVIRAFSVAFTLLERVSDEAVAELRGADRRAARTLLRKIAERAEQLRTL</sequence>
<gene>
    <name evidence="1" type="ORF">HEB94_003083</name>
</gene>
<comment type="caution">
    <text evidence="1">The sequence shown here is derived from an EMBL/GenBank/DDBJ whole genome shotgun (WGS) entry which is preliminary data.</text>
</comment>
<proteinExistence type="predicted"/>
<evidence type="ECO:0000313" key="1">
    <source>
        <dbReference type="EMBL" id="MBE1606235.1"/>
    </source>
</evidence>
<dbReference type="RefSeq" id="WP_192750398.1">
    <property type="nucleotide sequence ID" value="NZ_BAABJL010000011.1"/>
</dbReference>
<dbReference type="Proteomes" id="UP000638648">
    <property type="component" value="Unassembled WGS sequence"/>
</dbReference>
<organism evidence="1 2">
    <name type="scientific">Actinopolymorpha pittospori</name>
    <dbReference type="NCBI Taxonomy" id="648752"/>
    <lineage>
        <taxon>Bacteria</taxon>
        <taxon>Bacillati</taxon>
        <taxon>Actinomycetota</taxon>
        <taxon>Actinomycetes</taxon>
        <taxon>Propionibacteriales</taxon>
        <taxon>Actinopolymorphaceae</taxon>
        <taxon>Actinopolymorpha</taxon>
    </lineage>
</organism>
<evidence type="ECO:0000313" key="2">
    <source>
        <dbReference type="Proteomes" id="UP000638648"/>
    </source>
</evidence>
<reference evidence="1" key="1">
    <citation type="submission" date="2020-10" db="EMBL/GenBank/DDBJ databases">
        <title>Sequencing the genomes of 1000 actinobacteria strains.</title>
        <authorList>
            <person name="Klenk H.-P."/>
        </authorList>
    </citation>
    <scope>NUCLEOTIDE SEQUENCE</scope>
    <source>
        <strain evidence="1">DSM 45354</strain>
    </source>
</reference>
<name>A0A927N019_9ACTN</name>
<dbReference type="EMBL" id="JADBEM010000001">
    <property type="protein sequence ID" value="MBE1606235.1"/>
    <property type="molecule type" value="Genomic_DNA"/>
</dbReference>
<dbReference type="AlphaFoldDB" id="A0A927N019"/>
<accession>A0A927N019</accession>